<dbReference type="EMBL" id="CP027754">
    <property type="protein sequence ID" value="AZE55764.1"/>
    <property type="molecule type" value="Genomic_DNA"/>
</dbReference>
<evidence type="ECO:0000256" key="1">
    <source>
        <dbReference type="SAM" id="MobiDB-lite"/>
    </source>
</evidence>
<proteinExistence type="predicted"/>
<sequence>MLIDPSHLRRYIPRHFQRSSGTAHPLRAGSLRAGKNQNNPKEEAP</sequence>
<gene>
    <name evidence="2" type="ORF">C4K03_3611</name>
</gene>
<reference evidence="2 3" key="1">
    <citation type="submission" date="2018-03" db="EMBL/GenBank/DDBJ databases">
        <title>Diversity of phytobeneficial traits revealed by whole-genome analysis of worldwide-isolated phenazine-producing Pseudomonas spp.</title>
        <authorList>
            <person name="Biessy A."/>
            <person name="Novinscak A."/>
            <person name="Blom J."/>
            <person name="Leger G."/>
            <person name="Thomashow L.S."/>
            <person name="Cazorla F.M."/>
            <person name="Josic D."/>
            <person name="Filion M."/>
        </authorList>
    </citation>
    <scope>NUCLEOTIDE SEQUENCE [LARGE SCALE GENOMIC DNA]</scope>
    <source>
        <strain evidence="2 3">30B</strain>
    </source>
</reference>
<accession>A0A3G7U8R3</accession>
<dbReference type="Proteomes" id="UP000268696">
    <property type="component" value="Chromosome"/>
</dbReference>
<evidence type="ECO:0000313" key="2">
    <source>
        <dbReference type="EMBL" id="AZE55764.1"/>
    </source>
</evidence>
<organism evidence="2 3">
    <name type="scientific">Pseudomonas synxantha</name>
    <dbReference type="NCBI Taxonomy" id="47883"/>
    <lineage>
        <taxon>Bacteria</taxon>
        <taxon>Pseudomonadati</taxon>
        <taxon>Pseudomonadota</taxon>
        <taxon>Gammaproteobacteria</taxon>
        <taxon>Pseudomonadales</taxon>
        <taxon>Pseudomonadaceae</taxon>
        <taxon>Pseudomonas</taxon>
    </lineage>
</organism>
<evidence type="ECO:0000313" key="3">
    <source>
        <dbReference type="Proteomes" id="UP000268696"/>
    </source>
</evidence>
<dbReference type="AlphaFoldDB" id="A0A3G7U8R3"/>
<feature type="region of interest" description="Disordered" evidence="1">
    <location>
        <begin position="1"/>
        <end position="45"/>
    </location>
</feature>
<name>A0A3G7U8R3_9PSED</name>
<feature type="compositionally biased region" description="Basic residues" evidence="1">
    <location>
        <begin position="8"/>
        <end position="17"/>
    </location>
</feature>
<protein>
    <submittedName>
        <fullName evidence="2">Uncharacterized protein</fullName>
    </submittedName>
</protein>